<dbReference type="OrthoDB" id="9780455at2"/>
<dbReference type="Proteomes" id="UP000651837">
    <property type="component" value="Unassembled WGS sequence"/>
</dbReference>
<dbReference type="EMBL" id="QGGQ01000001">
    <property type="protein sequence ID" value="PWK25922.1"/>
    <property type="molecule type" value="Genomic_DNA"/>
</dbReference>
<keyword evidence="4" id="KW-1185">Reference proteome</keyword>
<reference evidence="2 3" key="1">
    <citation type="submission" date="2018-05" db="EMBL/GenBank/DDBJ databases">
        <title>Genomic Encyclopedia of Archaeal and Bacterial Type Strains, Phase II (KMG-II): from individual species to whole genera.</title>
        <authorList>
            <person name="Goeker M."/>
        </authorList>
    </citation>
    <scope>NUCLEOTIDE SEQUENCE [LARGE SCALE GENOMIC DNA]</scope>
    <source>
        <strain evidence="2 3">DSM 23514</strain>
    </source>
</reference>
<proteinExistence type="predicted"/>
<dbReference type="EMBL" id="JACWLN010000002">
    <property type="protein sequence ID" value="MBD1260458.1"/>
    <property type="molecule type" value="Genomic_DNA"/>
</dbReference>
<protein>
    <submittedName>
        <fullName evidence="2">Uncharacterized protein</fullName>
    </submittedName>
</protein>
<gene>
    <name evidence="1" type="ORF">HZY62_07650</name>
    <name evidence="2" type="ORF">LX92_00666</name>
</gene>
<sequence>MKNINPQLTTLAYSNISKSVFTPKERTTTLLDSFDGLWSNTNLEPLNDPKEYALTVNVLRKNWMNTDHSDQTLRMPKYTGVTNGFSSCQPTPPAFVNGIETNAIRYT</sequence>
<accession>A0A316E8R2</accession>
<dbReference type="RefSeq" id="WP_109648830.1">
    <property type="nucleotide sequence ID" value="NZ_JACWLN010000002.1"/>
</dbReference>
<dbReference type="Proteomes" id="UP000245667">
    <property type="component" value="Unassembled WGS sequence"/>
</dbReference>
<reference evidence="1 4" key="2">
    <citation type="submission" date="2020-07" db="EMBL/GenBank/DDBJ databases">
        <title>The draft genome sequence of Maribacter polysiphoniae KCTC 22021.</title>
        <authorList>
            <person name="Mu L."/>
        </authorList>
    </citation>
    <scope>NUCLEOTIDE SEQUENCE [LARGE SCALE GENOMIC DNA]</scope>
    <source>
        <strain evidence="1 4">KCTC 22021</strain>
    </source>
</reference>
<evidence type="ECO:0000313" key="2">
    <source>
        <dbReference type="EMBL" id="PWK25922.1"/>
    </source>
</evidence>
<dbReference type="Gene3D" id="1.10.606.20">
    <property type="match status" value="1"/>
</dbReference>
<name>A0A316E8R2_9FLAO</name>
<organism evidence="2 3">
    <name type="scientific">Maribacter polysiphoniae</name>
    <dbReference type="NCBI Taxonomy" id="429344"/>
    <lineage>
        <taxon>Bacteria</taxon>
        <taxon>Pseudomonadati</taxon>
        <taxon>Bacteroidota</taxon>
        <taxon>Flavobacteriia</taxon>
        <taxon>Flavobacteriales</taxon>
        <taxon>Flavobacteriaceae</taxon>
        <taxon>Maribacter</taxon>
    </lineage>
</organism>
<evidence type="ECO:0000313" key="4">
    <source>
        <dbReference type="Proteomes" id="UP000651837"/>
    </source>
</evidence>
<comment type="caution">
    <text evidence="2">The sequence shown here is derived from an EMBL/GenBank/DDBJ whole genome shotgun (WGS) entry which is preliminary data.</text>
</comment>
<evidence type="ECO:0000313" key="3">
    <source>
        <dbReference type="Proteomes" id="UP000245667"/>
    </source>
</evidence>
<dbReference type="AlphaFoldDB" id="A0A316E8R2"/>
<evidence type="ECO:0000313" key="1">
    <source>
        <dbReference type="EMBL" id="MBD1260458.1"/>
    </source>
</evidence>